<name>Q3TXX5_MOUSE</name>
<feature type="compositionally biased region" description="Pro residues" evidence="1">
    <location>
        <begin position="105"/>
        <end position="117"/>
    </location>
</feature>
<accession>Q3TXX5</accession>
<reference evidence="2" key="2">
    <citation type="journal article" date="2000" name="Genome Res.">
        <title>Normalization and subtraction of cap-trapper-selected cDNAs to prepare full-length cDNA libraries for rapid discovery of new genes.</title>
        <authorList>
            <person name="Carninci P."/>
            <person name="Shibata Y."/>
            <person name="Hayatsu N."/>
            <person name="Sugahara Y."/>
            <person name="Shibata K."/>
            <person name="Itoh M."/>
            <person name="Konno H."/>
            <person name="Okazaki Y."/>
            <person name="Muramatsu M."/>
            <person name="Hayashizaki Y."/>
        </authorList>
    </citation>
    <scope>NUCLEOTIDE SEQUENCE</scope>
    <source>
        <strain evidence="2">C57BL/6J</strain>
        <tissue evidence="2">Visual cortex</tissue>
    </source>
</reference>
<dbReference type="EMBL" id="AK159059">
    <property type="protein sequence ID" value="BAE34789.1"/>
    <property type="molecule type" value="mRNA"/>
</dbReference>
<feature type="region of interest" description="Disordered" evidence="1">
    <location>
        <begin position="81"/>
        <end position="171"/>
    </location>
</feature>
<dbReference type="AGR" id="MGI:3641707"/>
<reference evidence="2" key="6">
    <citation type="submission" date="2004-03" db="EMBL/GenBank/DDBJ databases">
        <authorList>
            <person name="Arakawa T."/>
            <person name="Carninci P."/>
            <person name="Fukuda S."/>
            <person name="Hashizume W."/>
            <person name="Hayashida K."/>
            <person name="Hori F."/>
            <person name="Iida J."/>
            <person name="Imamura K."/>
            <person name="Imotani K."/>
            <person name="Itoh M."/>
            <person name="Kanagawa S."/>
            <person name="Kawai J."/>
            <person name="Kojima M."/>
            <person name="Konno H."/>
            <person name="Murata M."/>
            <person name="Nakamura M."/>
            <person name="Ninomiya N."/>
            <person name="Nishiyori H."/>
            <person name="Nomura K."/>
            <person name="Ohno M."/>
            <person name="Sakazume N."/>
            <person name="Sano H."/>
            <person name="Sasaki D."/>
            <person name="Shibata K."/>
            <person name="Shiraki T."/>
            <person name="Tagami M."/>
            <person name="Tagami Y."/>
            <person name="Waki K."/>
            <person name="Watahiki A."/>
            <person name="Muramatsu M."/>
            <person name="Hayashizaki Y."/>
        </authorList>
    </citation>
    <scope>NUCLEOTIDE SEQUENCE</scope>
    <source>
        <strain evidence="2">C57BL/6J</strain>
        <tissue evidence="2">Visual cortex</tissue>
    </source>
</reference>
<feature type="non-terminal residue" evidence="2">
    <location>
        <position position="1"/>
    </location>
</feature>
<reference evidence="2" key="3">
    <citation type="journal article" date="2000" name="Genome Res.">
        <title>RIKEN integrated sequence analysis (RISA) system--384-format sequencing pipeline with 384 multicapillary sequencer.</title>
        <authorList>
            <person name="Shibata K."/>
            <person name="Itoh M."/>
            <person name="Aizawa K."/>
            <person name="Nagaoka S."/>
            <person name="Sasaki N."/>
            <person name="Carninci P."/>
            <person name="Konno H."/>
            <person name="Akiyama J."/>
            <person name="Nishi K."/>
            <person name="Kitsunai T."/>
            <person name="Tashiro H."/>
            <person name="Itoh M."/>
            <person name="Sumi N."/>
            <person name="Ishii Y."/>
            <person name="Nakamura S."/>
            <person name="Hazama M."/>
            <person name="Nishine T."/>
            <person name="Harada A."/>
            <person name="Yamamoto R."/>
            <person name="Matsumoto H."/>
            <person name="Sakaguchi S."/>
            <person name="Ikegami T."/>
            <person name="Kashiwagi K."/>
            <person name="Fujiwake S."/>
            <person name="Inoue K."/>
            <person name="Togawa Y."/>
            <person name="Izawa M."/>
            <person name="Ohara E."/>
            <person name="Watahiki M."/>
            <person name="Yoneda Y."/>
            <person name="Ishikawa T."/>
            <person name="Ozawa K."/>
            <person name="Tanaka T."/>
            <person name="Matsuura S."/>
            <person name="Kawai J."/>
            <person name="Okazaki Y."/>
            <person name="Muramatsu M."/>
            <person name="Inoue Y."/>
            <person name="Kira A."/>
            <person name="Hayashizaki Y."/>
        </authorList>
    </citation>
    <scope>NUCLEOTIDE SEQUENCE</scope>
    <source>
        <strain evidence="2">C57BL/6J</strain>
        <tissue evidence="2">Visual cortex</tissue>
    </source>
</reference>
<reference evidence="2" key="5">
    <citation type="journal article" date="2002" name="Nature">
        <title>Analysis of the mouse transcriptome based on functional annotation of 60,770 full-length cDNAs.</title>
        <authorList>
            <consortium name="The FANTOM Consortium and the RIKEN Genome Exploration Research Group Phase I and II Team"/>
        </authorList>
    </citation>
    <scope>NUCLEOTIDE SEQUENCE</scope>
    <source>
        <strain evidence="2">C57BL/6J</strain>
        <tissue evidence="2">Visual cortex</tissue>
    </source>
</reference>
<gene>
    <name evidence="3" type="primary">Runx2os1</name>
    <name evidence="3" type="synonym">Gm10497</name>
</gene>
<evidence type="ECO:0000313" key="2">
    <source>
        <dbReference type="EMBL" id="BAE34789.1"/>
    </source>
</evidence>
<reference evidence="2" key="4">
    <citation type="journal article" date="2001" name="Nature">
        <title>Functional annotation of a full-length mouse cDNA collection.</title>
        <authorList>
            <consortium name="The RIKEN Genome Exploration Research Group Phase II Team and the FANTOM Consortium"/>
        </authorList>
    </citation>
    <scope>NUCLEOTIDE SEQUENCE</scope>
    <source>
        <strain evidence="2">C57BL/6J</strain>
        <tissue evidence="2">Visual cortex</tissue>
    </source>
</reference>
<sequence>GVAGGDTREARISTGRLGSPWRWLQRAGRGGVFGPAAARDLKLTACSRGPLGHRVLGALAPRSGFQYGSGAPQVQQSISAVRVAPRCPPPPSRARLPSSRRRRLPAPPPPPPPPRPLRAPRAGSALRVLRPPSPSFPRLLLSPSPSPPSSSQPRLSCSLQSAPGPPRVSRCRETRLKLRRSLY</sequence>
<dbReference type="MGI" id="MGI:3641707">
    <property type="gene designation" value="Runx2os1"/>
</dbReference>
<evidence type="ECO:0000313" key="3">
    <source>
        <dbReference type="MGI" id="MGI:3641707"/>
    </source>
</evidence>
<feature type="compositionally biased region" description="Low complexity" evidence="1">
    <location>
        <begin position="119"/>
        <end position="143"/>
    </location>
</feature>
<proteinExistence type="evidence at transcript level"/>
<reference evidence="2" key="7">
    <citation type="journal article" date="2005" name="Science">
        <title>The Transcriptional Landscape of the Mammalian Genome.</title>
        <authorList>
            <consortium name="The FANTOM Consortium"/>
            <consortium name="Riken Genome Exploration Research Group and Genome Science Group (Genome Network Project Core Group)"/>
        </authorList>
    </citation>
    <scope>NUCLEOTIDE SEQUENCE</scope>
    <source>
        <strain evidence="2">C57BL/6J</strain>
        <tissue evidence="2">Visual cortex</tissue>
    </source>
</reference>
<reference evidence="2" key="8">
    <citation type="journal article" date="2005" name="Science">
        <title>Antisense Transcription in the Mammalian Transcriptome.</title>
        <authorList>
            <consortium name="RIKEN Genome Exploration Research Group and Genome Science Group (Genome Network Project Core Group) and the FANTOM Consortium"/>
        </authorList>
    </citation>
    <scope>NUCLEOTIDE SEQUENCE</scope>
    <source>
        <strain evidence="2">C57BL/6J</strain>
        <tissue evidence="2">Visual cortex</tissue>
    </source>
</reference>
<feature type="compositionally biased region" description="Low complexity" evidence="1">
    <location>
        <begin position="151"/>
        <end position="161"/>
    </location>
</feature>
<protein>
    <submittedName>
        <fullName evidence="2">Uncharacterized protein</fullName>
    </submittedName>
</protein>
<organism evidence="2">
    <name type="scientific">Mus musculus</name>
    <name type="common">Mouse</name>
    <dbReference type="NCBI Taxonomy" id="10090"/>
    <lineage>
        <taxon>Eukaryota</taxon>
        <taxon>Metazoa</taxon>
        <taxon>Chordata</taxon>
        <taxon>Craniata</taxon>
        <taxon>Vertebrata</taxon>
        <taxon>Euteleostomi</taxon>
        <taxon>Mammalia</taxon>
        <taxon>Eutheria</taxon>
        <taxon>Euarchontoglires</taxon>
        <taxon>Glires</taxon>
        <taxon>Rodentia</taxon>
        <taxon>Myomorpha</taxon>
        <taxon>Muroidea</taxon>
        <taxon>Muridae</taxon>
        <taxon>Murinae</taxon>
        <taxon>Mus</taxon>
        <taxon>Mus</taxon>
    </lineage>
</organism>
<dbReference type="AlphaFoldDB" id="Q3TXX5"/>
<evidence type="ECO:0000256" key="1">
    <source>
        <dbReference type="SAM" id="MobiDB-lite"/>
    </source>
</evidence>
<reference evidence="2" key="1">
    <citation type="journal article" date="1999" name="Methods Enzymol.">
        <title>High-efficiency full-length cDNA cloning.</title>
        <authorList>
            <person name="Carninci P."/>
            <person name="Hayashizaki Y."/>
        </authorList>
    </citation>
    <scope>NUCLEOTIDE SEQUENCE</scope>
    <source>
        <strain evidence="2">C57BL/6J</strain>
        <tissue evidence="2">Visual cortex</tissue>
    </source>
</reference>